<reference evidence="16 17" key="1">
    <citation type="submission" date="2014-09" db="EMBL/GenBank/DDBJ databases">
        <authorList>
            <person name="Ellenberger Sabrina"/>
        </authorList>
    </citation>
    <scope>NUCLEOTIDE SEQUENCE [LARGE SCALE GENOMIC DNA]</scope>
    <source>
        <strain evidence="16 17">CBS 412.66</strain>
    </source>
</reference>
<dbReference type="FunFam" id="3.10.120.10:FF:000002">
    <property type="entry name" value="Cytochrome b5 type B"/>
    <property type="match status" value="1"/>
</dbReference>
<dbReference type="CDD" id="cd19357">
    <property type="entry name" value="TenA_E_At3g16990-like"/>
    <property type="match status" value="1"/>
</dbReference>
<evidence type="ECO:0000256" key="13">
    <source>
        <dbReference type="ARBA" id="ARBA00038168"/>
    </source>
</evidence>
<keyword evidence="9" id="KW-1133">Transmembrane helix</keyword>
<dbReference type="InterPro" id="IPR016084">
    <property type="entry name" value="Haem_Oase-like_multi-hlx"/>
</dbReference>
<dbReference type="InterPro" id="IPR036400">
    <property type="entry name" value="Cyt_B5-like_heme/steroid_sf"/>
</dbReference>
<keyword evidence="7" id="KW-0492">Microsome</keyword>
<dbReference type="Pfam" id="PF00173">
    <property type="entry name" value="Cyt-b5"/>
    <property type="match status" value="1"/>
</dbReference>
<dbReference type="Gene3D" id="3.10.120.10">
    <property type="entry name" value="Cytochrome b5-like heme/steroid binding domain"/>
    <property type="match status" value="1"/>
</dbReference>
<keyword evidence="2" id="KW-0813">Transport</keyword>
<dbReference type="PROSITE" id="PS00191">
    <property type="entry name" value="CYTOCHROME_B5_1"/>
    <property type="match status" value="1"/>
</dbReference>
<keyword evidence="8" id="KW-0249">Electron transport</keyword>
<dbReference type="InterPro" id="IPR001199">
    <property type="entry name" value="Cyt_B5-like_heme/steroid-bd"/>
</dbReference>
<comment type="subcellular location">
    <subcellularLocation>
        <location evidence="1">Endoplasmic reticulum membrane</location>
        <topology evidence="1">Single-pass membrane protein</topology>
        <orientation evidence="1">Cytoplasmic side</orientation>
    </subcellularLocation>
    <subcellularLocation>
        <location evidence="12">Microsome membrane</location>
        <topology evidence="12">Single-pass membrane protein</topology>
        <orientation evidence="12">Cytoplasmic side</orientation>
    </subcellularLocation>
</comment>
<evidence type="ECO:0000256" key="14">
    <source>
        <dbReference type="RuleBase" id="RU362121"/>
    </source>
</evidence>
<keyword evidence="10 14" id="KW-0408">Iron</keyword>
<dbReference type="PRINTS" id="PR00363">
    <property type="entry name" value="CYTOCHROMEB5"/>
</dbReference>
<name>A0A0B7NWQ8_9FUNG</name>
<dbReference type="SUPFAM" id="SSF48613">
    <property type="entry name" value="Heme oxygenase-like"/>
    <property type="match status" value="1"/>
</dbReference>
<dbReference type="PROSITE" id="PS50255">
    <property type="entry name" value="CYTOCHROME_B5_2"/>
    <property type="match status" value="1"/>
</dbReference>
<evidence type="ECO:0000256" key="12">
    <source>
        <dbReference type="ARBA" id="ARBA00037877"/>
    </source>
</evidence>
<evidence type="ECO:0000256" key="9">
    <source>
        <dbReference type="ARBA" id="ARBA00022989"/>
    </source>
</evidence>
<keyword evidence="17" id="KW-1185">Reference proteome</keyword>
<dbReference type="SMART" id="SM01117">
    <property type="entry name" value="Cyt-b5"/>
    <property type="match status" value="1"/>
</dbReference>
<evidence type="ECO:0000256" key="11">
    <source>
        <dbReference type="ARBA" id="ARBA00023136"/>
    </source>
</evidence>
<evidence type="ECO:0000313" key="17">
    <source>
        <dbReference type="Proteomes" id="UP000054107"/>
    </source>
</evidence>
<evidence type="ECO:0000256" key="1">
    <source>
        <dbReference type="ARBA" id="ARBA00004131"/>
    </source>
</evidence>
<organism evidence="16 17">
    <name type="scientific">Parasitella parasitica</name>
    <dbReference type="NCBI Taxonomy" id="35722"/>
    <lineage>
        <taxon>Eukaryota</taxon>
        <taxon>Fungi</taxon>
        <taxon>Fungi incertae sedis</taxon>
        <taxon>Mucoromycota</taxon>
        <taxon>Mucoromycotina</taxon>
        <taxon>Mucoromycetes</taxon>
        <taxon>Mucorales</taxon>
        <taxon>Mucorineae</taxon>
        <taxon>Mucoraceae</taxon>
        <taxon>Parasitella</taxon>
    </lineage>
</organism>
<evidence type="ECO:0000256" key="2">
    <source>
        <dbReference type="ARBA" id="ARBA00022448"/>
    </source>
</evidence>
<evidence type="ECO:0000256" key="7">
    <source>
        <dbReference type="ARBA" id="ARBA00022848"/>
    </source>
</evidence>
<accession>A0A0B7NWQ8</accession>
<dbReference type="InterPro" id="IPR018506">
    <property type="entry name" value="Cyt_B5_heme-BS"/>
</dbReference>
<dbReference type="STRING" id="35722.A0A0B7NWQ8"/>
<dbReference type="EMBL" id="LN734038">
    <property type="protein sequence ID" value="CEP19529.1"/>
    <property type="molecule type" value="Genomic_DNA"/>
</dbReference>
<dbReference type="Proteomes" id="UP000054107">
    <property type="component" value="Unassembled WGS sequence"/>
</dbReference>
<dbReference type="GO" id="GO:0020037">
    <property type="term" value="F:heme binding"/>
    <property type="evidence" value="ECO:0007669"/>
    <property type="project" value="UniProtKB-UniRule"/>
</dbReference>
<dbReference type="OrthoDB" id="37730at2759"/>
<keyword evidence="3 14" id="KW-0349">Heme</keyword>
<feature type="domain" description="Cytochrome b5 heme-binding" evidence="15">
    <location>
        <begin position="3"/>
        <end position="79"/>
    </location>
</feature>
<dbReference type="InterPro" id="IPR050668">
    <property type="entry name" value="Cytochrome_b5"/>
</dbReference>
<comment type="similarity">
    <text evidence="13 14">Belongs to the cytochrome b5 family.</text>
</comment>
<evidence type="ECO:0000256" key="10">
    <source>
        <dbReference type="ARBA" id="ARBA00023004"/>
    </source>
</evidence>
<evidence type="ECO:0000256" key="3">
    <source>
        <dbReference type="ARBA" id="ARBA00022617"/>
    </source>
</evidence>
<gene>
    <name evidence="16" type="primary">PARPA_13845.1 scaffold 47132</name>
</gene>
<proteinExistence type="inferred from homology"/>
<evidence type="ECO:0000256" key="8">
    <source>
        <dbReference type="ARBA" id="ARBA00022982"/>
    </source>
</evidence>
<evidence type="ECO:0000256" key="6">
    <source>
        <dbReference type="ARBA" id="ARBA00022824"/>
    </source>
</evidence>
<evidence type="ECO:0000256" key="5">
    <source>
        <dbReference type="ARBA" id="ARBA00022723"/>
    </source>
</evidence>
<keyword evidence="6" id="KW-0256">Endoplasmic reticulum</keyword>
<evidence type="ECO:0000256" key="4">
    <source>
        <dbReference type="ARBA" id="ARBA00022692"/>
    </source>
</evidence>
<keyword evidence="5 14" id="KW-0479">Metal-binding</keyword>
<protein>
    <recommendedName>
        <fullName evidence="15">Cytochrome b5 heme-binding domain-containing protein</fullName>
    </recommendedName>
</protein>
<dbReference type="GO" id="GO:0005789">
    <property type="term" value="C:endoplasmic reticulum membrane"/>
    <property type="evidence" value="ECO:0007669"/>
    <property type="project" value="UniProtKB-SubCell"/>
</dbReference>
<dbReference type="AlphaFoldDB" id="A0A0B7NWQ8"/>
<keyword evidence="4" id="KW-0812">Transmembrane</keyword>
<sequence length="370" mass="43087">MSSNIHTYEEIAKHNSRTDLWMVIEGKVYDITKFVDEHPGGEEVLLDEGAKDATAAFEDVGHTDDARDLLVKYYIGEIDPNSKPIRVERPVEAIPEGPKGKRLQDTQHVHFNFETELEDLLHLFPMKLTDHLISLERNTFTKATQHRFLSEVGSLEVKPEHLKSWLIQDRYYTGGYIKMMGIMISRLPLYEDQRELGDNNPYYSPEKAQNIIRLLSFALSNVHRESQFFTDILNRKPYQESNQSTGQKTWTAKYVDFVRKVAQESGYDLGESLVVLWAMEVVFFNAWTFAKAENAKLHAKNEEHSKDIHFSTCYELMTNWTMEEFKDFVNDCEALVNELDTSDPRRLASFENVYKEILALEVEFWDMAYN</sequence>
<dbReference type="Gene3D" id="1.20.910.10">
    <property type="entry name" value="Heme oxygenase-like"/>
    <property type="match status" value="1"/>
</dbReference>
<keyword evidence="11" id="KW-0472">Membrane</keyword>
<dbReference type="PANTHER" id="PTHR19359">
    <property type="entry name" value="CYTOCHROME B5"/>
    <property type="match status" value="1"/>
</dbReference>
<evidence type="ECO:0000259" key="15">
    <source>
        <dbReference type="PROSITE" id="PS50255"/>
    </source>
</evidence>
<dbReference type="SUPFAM" id="SSF55856">
    <property type="entry name" value="Cytochrome b5-like heme/steroid binding domain"/>
    <property type="match status" value="1"/>
</dbReference>
<dbReference type="GO" id="GO:0046872">
    <property type="term" value="F:metal ion binding"/>
    <property type="evidence" value="ECO:0007669"/>
    <property type="project" value="UniProtKB-UniRule"/>
</dbReference>
<dbReference type="PANTHER" id="PTHR19359:SF150">
    <property type="entry name" value="CYTOCHROME B5"/>
    <property type="match status" value="1"/>
</dbReference>
<evidence type="ECO:0000313" key="16">
    <source>
        <dbReference type="EMBL" id="CEP19529.1"/>
    </source>
</evidence>